<dbReference type="InterPro" id="IPR036465">
    <property type="entry name" value="vWFA_dom_sf"/>
</dbReference>
<dbReference type="PROSITE" id="PS50234">
    <property type="entry name" value="VWFA"/>
    <property type="match status" value="1"/>
</dbReference>
<accession>B6BUG5</accession>
<evidence type="ECO:0000259" key="2">
    <source>
        <dbReference type="PROSITE" id="PS50234"/>
    </source>
</evidence>
<proteinExistence type="predicted"/>
<protein>
    <submittedName>
        <fullName evidence="3">von Willebrand factor, type A</fullName>
    </submittedName>
</protein>
<dbReference type="AlphaFoldDB" id="B6BUG5"/>
<name>B6BUG5_9PROT</name>
<evidence type="ECO:0000256" key="1">
    <source>
        <dbReference type="SAM" id="Phobius"/>
    </source>
</evidence>
<dbReference type="Gene3D" id="3.40.50.410">
    <property type="entry name" value="von Willebrand factor, type A domain"/>
    <property type="match status" value="1"/>
</dbReference>
<dbReference type="STRING" id="314607.KB13_1076"/>
<reference evidence="4" key="1">
    <citation type="journal article" date="2012" name="Stand. Genomic Sci.">
        <title>Genome sequence of strain HIMB624, a cultured representative from the OM43 clade of marine Betaproteobacteria.</title>
        <authorList>
            <person name="Huggett M.J."/>
            <person name="Hayakawa D.H."/>
            <person name="Rappe M.S."/>
        </authorList>
    </citation>
    <scope>NUCLEOTIDE SEQUENCE [LARGE SCALE GENOMIC DNA]</scope>
    <source>
        <strain evidence="4">KB13</strain>
    </source>
</reference>
<dbReference type="HOGENOM" id="CLU_064961_0_0_4"/>
<dbReference type="EMBL" id="DS995299">
    <property type="protein sequence ID" value="EDZ64944.1"/>
    <property type="molecule type" value="Genomic_DNA"/>
</dbReference>
<feature type="transmembrane region" description="Helical" evidence="1">
    <location>
        <begin position="289"/>
        <end position="309"/>
    </location>
</feature>
<gene>
    <name evidence="3" type="ORF">KB13_1076</name>
</gene>
<keyword evidence="4" id="KW-1185">Reference proteome</keyword>
<keyword evidence="1" id="KW-1133">Transmembrane helix</keyword>
<keyword evidence="1" id="KW-0812">Transmembrane</keyword>
<evidence type="ECO:0000313" key="4">
    <source>
        <dbReference type="Proteomes" id="UP000004188"/>
    </source>
</evidence>
<keyword evidence="1" id="KW-0472">Membrane</keyword>
<dbReference type="eggNOG" id="COG2304">
    <property type="taxonomic scope" value="Bacteria"/>
</dbReference>
<dbReference type="SUPFAM" id="SSF53300">
    <property type="entry name" value="vWA-like"/>
    <property type="match status" value="1"/>
</dbReference>
<evidence type="ECO:0000313" key="3">
    <source>
        <dbReference type="EMBL" id="EDZ64944.1"/>
    </source>
</evidence>
<feature type="domain" description="VWFA" evidence="2">
    <location>
        <begin position="43"/>
        <end position="259"/>
    </location>
</feature>
<organism evidence="3 4">
    <name type="scientific">beta proteobacterium KB13</name>
    <dbReference type="NCBI Taxonomy" id="314607"/>
    <lineage>
        <taxon>Bacteria</taxon>
        <taxon>Pseudomonadati</taxon>
        <taxon>Pseudomonadota</taxon>
        <taxon>Betaproteobacteria</taxon>
        <taxon>Nitrosomonadales</taxon>
        <taxon>OM43 clade</taxon>
    </lineage>
</organism>
<dbReference type="Proteomes" id="UP000004188">
    <property type="component" value="Unassembled WGS sequence"/>
</dbReference>
<sequence>MIFFDKFKKHFEKKSDFFLLVSFILLVLALVNPSIPVNQSIYNYILIADISQSMNTEDMKINQKTVSRLDYTKHIMSRLVEDFPCGTKVSIGMFAGVSVSATYSPIEVCENFSNINTTISKLDWRVTWSGNTRIRESVINLARLIRSFPESAQVVYFTDGEEAPKLHVFNTRDLDQFQGGNDWLFVGIGSDEGAPIPKYDNKNQLIGYWSNDSFALQPGIAQISESNIGVRDNKVASGATDRYMSKLDSEYLEKLAKEIGGFYVDGQSYRAVRKEMKKQPPAWKAPDQFYLQPILCFLALLFFIARFISKTNITSLIRKIT</sequence>
<dbReference type="Pfam" id="PF13519">
    <property type="entry name" value="VWA_2"/>
    <property type="match status" value="1"/>
</dbReference>
<dbReference type="InterPro" id="IPR002035">
    <property type="entry name" value="VWF_A"/>
</dbReference>